<feature type="signal peptide" evidence="2">
    <location>
        <begin position="1"/>
        <end position="21"/>
    </location>
</feature>
<evidence type="ECO:0000256" key="1">
    <source>
        <dbReference type="SAM" id="MobiDB-lite"/>
    </source>
</evidence>
<dbReference type="EMBL" id="JALLPJ020001375">
    <property type="protein sequence ID" value="KAL3766985.1"/>
    <property type="molecule type" value="Genomic_DNA"/>
</dbReference>
<sequence length="413" mass="43611">MMASISSNCLATLLLLSSAFAFVPQHGDPPRLQSFQLGATETFQRSLLEARLNPSKKSNGKAVPAAETAAAARGPSVDYDATARLAYEAAGASGEFEAYKLKYLEETSMLMAAKNPYVKAEEPVAVEKPAAKVSEPVARGPSVDYKAAAKLAYDAAGKPGEFAAFNAKYLEETSAMIAKKNPYVKVEEPPKVEAVKPVASTPEPQPVAPPPPAPVPPPAPKAPLPKTSFTVPREFAVVPVNEATVQFTAGLIGASAGFLLGGPILGAILAAATNYLSRKDDEVTQDTSPKKIVDTASQTALLIYNYLAKFEKDNKIVDTTLKVLEGAVDKAKATETGSPLLAVESTLGGVAKKVEELNDDYDFVKGAETVLNSVGDLVEISVDKVVSLNEEYKLTERLGGVIKGSLNKLTDEK</sequence>
<evidence type="ECO:0000313" key="4">
    <source>
        <dbReference type="Proteomes" id="UP001530400"/>
    </source>
</evidence>
<protein>
    <submittedName>
        <fullName evidence="3">Uncharacterized protein</fullName>
    </submittedName>
</protein>
<feature type="chain" id="PRO_5044870249" evidence="2">
    <location>
        <begin position="22"/>
        <end position="413"/>
    </location>
</feature>
<name>A0ABD3MSP2_9STRA</name>
<evidence type="ECO:0000256" key="2">
    <source>
        <dbReference type="SAM" id="SignalP"/>
    </source>
</evidence>
<dbReference type="Proteomes" id="UP001530400">
    <property type="component" value="Unassembled WGS sequence"/>
</dbReference>
<dbReference type="AlphaFoldDB" id="A0ABD3MSP2"/>
<comment type="caution">
    <text evidence="3">The sequence shown here is derived from an EMBL/GenBank/DDBJ whole genome shotgun (WGS) entry which is preliminary data.</text>
</comment>
<proteinExistence type="predicted"/>
<accession>A0ABD3MSP2</accession>
<reference evidence="3 4" key="1">
    <citation type="submission" date="2024-10" db="EMBL/GenBank/DDBJ databases">
        <title>Updated reference genomes for cyclostephanoid diatoms.</title>
        <authorList>
            <person name="Roberts W.R."/>
            <person name="Alverson A.J."/>
        </authorList>
    </citation>
    <scope>NUCLEOTIDE SEQUENCE [LARGE SCALE GENOMIC DNA]</scope>
    <source>
        <strain evidence="3 4">AJA010-31</strain>
    </source>
</reference>
<organism evidence="3 4">
    <name type="scientific">Cyclotella atomus</name>
    <dbReference type="NCBI Taxonomy" id="382360"/>
    <lineage>
        <taxon>Eukaryota</taxon>
        <taxon>Sar</taxon>
        <taxon>Stramenopiles</taxon>
        <taxon>Ochrophyta</taxon>
        <taxon>Bacillariophyta</taxon>
        <taxon>Coscinodiscophyceae</taxon>
        <taxon>Thalassiosirophycidae</taxon>
        <taxon>Stephanodiscales</taxon>
        <taxon>Stephanodiscaceae</taxon>
        <taxon>Cyclotella</taxon>
    </lineage>
</organism>
<feature type="region of interest" description="Disordered" evidence="1">
    <location>
        <begin position="197"/>
        <end position="221"/>
    </location>
</feature>
<evidence type="ECO:0000313" key="3">
    <source>
        <dbReference type="EMBL" id="KAL3766985.1"/>
    </source>
</evidence>
<keyword evidence="2" id="KW-0732">Signal</keyword>
<feature type="compositionally biased region" description="Pro residues" evidence="1">
    <location>
        <begin position="203"/>
        <end position="221"/>
    </location>
</feature>
<keyword evidence="4" id="KW-1185">Reference proteome</keyword>
<gene>
    <name evidence="3" type="ORF">ACHAWO_004959</name>
</gene>